<accession>A0A1Q9CM62</accession>
<proteinExistence type="predicted"/>
<dbReference type="Proteomes" id="UP000186817">
    <property type="component" value="Unassembled WGS sequence"/>
</dbReference>
<feature type="non-terminal residue" evidence="3">
    <location>
        <position position="221"/>
    </location>
</feature>
<evidence type="ECO:0000256" key="2">
    <source>
        <dbReference type="SAM" id="Phobius"/>
    </source>
</evidence>
<sequence length="221" mass="24040">MSDVAVSTSSFVSLDGAWPARDMFMRSRPRTSNRHDEEMSPLSMEDREETGGSSTGSSGGRSWQNLLSVAACGVLLLVFIVVFLMLRPTSAQVGLRFGSANDLWGIHDLLLAGYSGVFMQPSSAGASEVQKAAQELARLLPALHPHAQCRESLAKLLGTSPGVPAMQAPSQELLLQAALETWTCLPARFSPSHFHDPFLPAYVGNPQDYKQAKMTEPLRYY</sequence>
<feature type="transmembrane region" description="Helical" evidence="2">
    <location>
        <begin position="66"/>
        <end position="86"/>
    </location>
</feature>
<name>A0A1Q9CM62_SYMMI</name>
<dbReference type="AlphaFoldDB" id="A0A1Q9CM62"/>
<protein>
    <submittedName>
        <fullName evidence="3">Uncharacterized protein</fullName>
    </submittedName>
</protein>
<keyword evidence="4" id="KW-1185">Reference proteome</keyword>
<comment type="caution">
    <text evidence="3">The sequence shown here is derived from an EMBL/GenBank/DDBJ whole genome shotgun (WGS) entry which is preliminary data.</text>
</comment>
<gene>
    <name evidence="3" type="ORF">AK812_SmicGene35176</name>
</gene>
<dbReference type="EMBL" id="LSRX01001076">
    <property type="protein sequence ID" value="OLP83986.1"/>
    <property type="molecule type" value="Genomic_DNA"/>
</dbReference>
<organism evidence="3 4">
    <name type="scientific">Symbiodinium microadriaticum</name>
    <name type="common">Dinoflagellate</name>
    <name type="synonym">Zooxanthella microadriatica</name>
    <dbReference type="NCBI Taxonomy" id="2951"/>
    <lineage>
        <taxon>Eukaryota</taxon>
        <taxon>Sar</taxon>
        <taxon>Alveolata</taxon>
        <taxon>Dinophyceae</taxon>
        <taxon>Suessiales</taxon>
        <taxon>Symbiodiniaceae</taxon>
        <taxon>Symbiodinium</taxon>
    </lineage>
</organism>
<keyword evidence="2" id="KW-1133">Transmembrane helix</keyword>
<evidence type="ECO:0000313" key="3">
    <source>
        <dbReference type="EMBL" id="OLP83986.1"/>
    </source>
</evidence>
<keyword evidence="2" id="KW-0812">Transmembrane</keyword>
<keyword evidence="2" id="KW-0472">Membrane</keyword>
<feature type="region of interest" description="Disordered" evidence="1">
    <location>
        <begin position="28"/>
        <end position="60"/>
    </location>
</feature>
<evidence type="ECO:0000256" key="1">
    <source>
        <dbReference type="SAM" id="MobiDB-lite"/>
    </source>
</evidence>
<reference evidence="3 4" key="1">
    <citation type="submission" date="2016-02" db="EMBL/GenBank/DDBJ databases">
        <title>Genome analysis of coral dinoflagellate symbionts highlights evolutionary adaptations to a symbiotic lifestyle.</title>
        <authorList>
            <person name="Aranda M."/>
            <person name="Li Y."/>
            <person name="Liew Y.J."/>
            <person name="Baumgarten S."/>
            <person name="Simakov O."/>
            <person name="Wilson M."/>
            <person name="Piel J."/>
            <person name="Ashoor H."/>
            <person name="Bougouffa S."/>
            <person name="Bajic V.B."/>
            <person name="Ryu T."/>
            <person name="Ravasi T."/>
            <person name="Bayer T."/>
            <person name="Micklem G."/>
            <person name="Kim H."/>
            <person name="Bhak J."/>
            <person name="Lajeunesse T.C."/>
            <person name="Voolstra C.R."/>
        </authorList>
    </citation>
    <scope>NUCLEOTIDE SEQUENCE [LARGE SCALE GENOMIC DNA]</scope>
    <source>
        <strain evidence="3 4">CCMP2467</strain>
    </source>
</reference>
<evidence type="ECO:0000313" key="4">
    <source>
        <dbReference type="Proteomes" id="UP000186817"/>
    </source>
</evidence>